<dbReference type="PANTHER" id="PTHR47260:SF6">
    <property type="entry name" value="THIOESTERASE DOMAIN-CONTAINING PROTEIN"/>
    <property type="match status" value="1"/>
</dbReference>
<dbReference type="InterPro" id="IPR052061">
    <property type="entry name" value="PTE-AB_protein"/>
</dbReference>
<dbReference type="InterPro" id="IPR029069">
    <property type="entry name" value="HotDog_dom_sf"/>
</dbReference>
<dbReference type="CDD" id="cd03443">
    <property type="entry name" value="PaaI_thioesterase"/>
    <property type="match status" value="1"/>
</dbReference>
<name>A0AAE0N404_9PEZI</name>
<dbReference type="EMBL" id="JAULSW010000009">
    <property type="protein sequence ID" value="KAK3369957.1"/>
    <property type="molecule type" value="Genomic_DNA"/>
</dbReference>
<proteinExistence type="predicted"/>
<organism evidence="2 3">
    <name type="scientific">Podospora didyma</name>
    <dbReference type="NCBI Taxonomy" id="330526"/>
    <lineage>
        <taxon>Eukaryota</taxon>
        <taxon>Fungi</taxon>
        <taxon>Dikarya</taxon>
        <taxon>Ascomycota</taxon>
        <taxon>Pezizomycotina</taxon>
        <taxon>Sordariomycetes</taxon>
        <taxon>Sordariomycetidae</taxon>
        <taxon>Sordariales</taxon>
        <taxon>Podosporaceae</taxon>
        <taxon>Podospora</taxon>
    </lineage>
</organism>
<evidence type="ECO:0000259" key="1">
    <source>
        <dbReference type="Pfam" id="PF03061"/>
    </source>
</evidence>
<reference evidence="2" key="2">
    <citation type="submission" date="2023-06" db="EMBL/GenBank/DDBJ databases">
        <authorList>
            <consortium name="Lawrence Berkeley National Laboratory"/>
            <person name="Haridas S."/>
            <person name="Hensen N."/>
            <person name="Bonometti L."/>
            <person name="Westerberg I."/>
            <person name="Brannstrom I.O."/>
            <person name="Guillou S."/>
            <person name="Cros-Aarteil S."/>
            <person name="Calhoun S."/>
            <person name="Kuo A."/>
            <person name="Mondo S."/>
            <person name="Pangilinan J."/>
            <person name="Riley R."/>
            <person name="LaButti K."/>
            <person name="Andreopoulos B."/>
            <person name="Lipzen A."/>
            <person name="Chen C."/>
            <person name="Yanf M."/>
            <person name="Daum C."/>
            <person name="Ng V."/>
            <person name="Clum A."/>
            <person name="Steindorff A."/>
            <person name="Ohm R."/>
            <person name="Martin F."/>
            <person name="Silar P."/>
            <person name="Natvig D."/>
            <person name="Lalanne C."/>
            <person name="Gautier V."/>
            <person name="Ament-velasquez S.L."/>
            <person name="Kruys A."/>
            <person name="Hutchinson M.I."/>
            <person name="Powell A.J."/>
            <person name="Barry K."/>
            <person name="Miller A.N."/>
            <person name="Grigoriev I.V."/>
            <person name="Debuchy R."/>
            <person name="Gladieux P."/>
            <person name="Thoren M.H."/>
            <person name="Johannesson H."/>
        </authorList>
    </citation>
    <scope>NUCLEOTIDE SEQUENCE</scope>
    <source>
        <strain evidence="2">CBS 232.78</strain>
    </source>
</reference>
<reference evidence="2" key="1">
    <citation type="journal article" date="2023" name="Mol. Phylogenet. Evol.">
        <title>Genome-scale phylogeny and comparative genomics of the fungal order Sordariales.</title>
        <authorList>
            <person name="Hensen N."/>
            <person name="Bonometti L."/>
            <person name="Westerberg I."/>
            <person name="Brannstrom I.O."/>
            <person name="Guillou S."/>
            <person name="Cros-Aarteil S."/>
            <person name="Calhoun S."/>
            <person name="Haridas S."/>
            <person name="Kuo A."/>
            <person name="Mondo S."/>
            <person name="Pangilinan J."/>
            <person name="Riley R."/>
            <person name="LaButti K."/>
            <person name="Andreopoulos B."/>
            <person name="Lipzen A."/>
            <person name="Chen C."/>
            <person name="Yan M."/>
            <person name="Daum C."/>
            <person name="Ng V."/>
            <person name="Clum A."/>
            <person name="Steindorff A."/>
            <person name="Ohm R.A."/>
            <person name="Martin F."/>
            <person name="Silar P."/>
            <person name="Natvig D.O."/>
            <person name="Lalanne C."/>
            <person name="Gautier V."/>
            <person name="Ament-Velasquez S.L."/>
            <person name="Kruys A."/>
            <person name="Hutchinson M.I."/>
            <person name="Powell A.J."/>
            <person name="Barry K."/>
            <person name="Miller A.N."/>
            <person name="Grigoriev I.V."/>
            <person name="Debuchy R."/>
            <person name="Gladieux P."/>
            <person name="Hiltunen Thoren M."/>
            <person name="Johannesson H."/>
        </authorList>
    </citation>
    <scope>NUCLEOTIDE SEQUENCE</scope>
    <source>
        <strain evidence="2">CBS 232.78</strain>
    </source>
</reference>
<dbReference type="Gene3D" id="3.10.129.10">
    <property type="entry name" value="Hotdog Thioesterase"/>
    <property type="match status" value="1"/>
</dbReference>
<dbReference type="Pfam" id="PF03061">
    <property type="entry name" value="4HBT"/>
    <property type="match status" value="1"/>
</dbReference>
<dbReference type="InterPro" id="IPR006683">
    <property type="entry name" value="Thioestr_dom"/>
</dbReference>
<sequence>MDTPDDAQQRAAAAAEIAHFQSIPWCAKRLAAGSKNQVVTQSFSRLRGREKPPQEDALISEALNRPDAIAGFITFYTPPPPTNSKGELVREVHAFLTLGPMLNGWAGICHGGIVMTILDEVMGQLPAVNKLRGVMSDMPLMTAYLNTKFLRPVRTGTTIMVTARFTKIEGRKHWTEGFIYDEHGNVLASADALFIVLKARL</sequence>
<evidence type="ECO:0000313" key="3">
    <source>
        <dbReference type="Proteomes" id="UP001285441"/>
    </source>
</evidence>
<dbReference type="Proteomes" id="UP001285441">
    <property type="component" value="Unassembled WGS sequence"/>
</dbReference>
<comment type="caution">
    <text evidence="2">The sequence shown here is derived from an EMBL/GenBank/DDBJ whole genome shotgun (WGS) entry which is preliminary data.</text>
</comment>
<accession>A0AAE0N404</accession>
<feature type="domain" description="Thioesterase" evidence="1">
    <location>
        <begin position="107"/>
        <end position="187"/>
    </location>
</feature>
<protein>
    <submittedName>
        <fullName evidence="2">HotDog domain-containing protein</fullName>
    </submittedName>
</protein>
<evidence type="ECO:0000313" key="2">
    <source>
        <dbReference type="EMBL" id="KAK3369957.1"/>
    </source>
</evidence>
<dbReference type="PANTHER" id="PTHR47260">
    <property type="entry name" value="UPF0644 PROTEIN PB2B4.06"/>
    <property type="match status" value="1"/>
</dbReference>
<dbReference type="AlphaFoldDB" id="A0AAE0N404"/>
<dbReference type="SUPFAM" id="SSF54637">
    <property type="entry name" value="Thioesterase/thiol ester dehydrase-isomerase"/>
    <property type="match status" value="1"/>
</dbReference>
<keyword evidence="3" id="KW-1185">Reference proteome</keyword>
<gene>
    <name evidence="2" type="ORF">B0H63DRAFT_503806</name>
</gene>